<accession>A0A9N9W3N5</accession>
<dbReference type="InterPro" id="IPR020915">
    <property type="entry name" value="UPF0311"/>
</dbReference>
<comment type="caution">
    <text evidence="2">The sequence shown here is derived from an EMBL/GenBank/DDBJ whole genome shotgun (WGS) entry which is preliminary data.</text>
</comment>
<dbReference type="Gene3D" id="2.40.160.20">
    <property type="match status" value="1"/>
</dbReference>
<feature type="compositionally biased region" description="Polar residues" evidence="1">
    <location>
        <begin position="35"/>
        <end position="55"/>
    </location>
</feature>
<dbReference type="Pfam" id="PF11578">
    <property type="entry name" value="DUF3237"/>
    <property type="match status" value="1"/>
</dbReference>
<keyword evidence="3" id="KW-1185">Reference proteome</keyword>
<dbReference type="AlphaFoldDB" id="A0A9N9W3N5"/>
<organism evidence="2 3">
    <name type="scientific">Clonostachys solani</name>
    <dbReference type="NCBI Taxonomy" id="160281"/>
    <lineage>
        <taxon>Eukaryota</taxon>
        <taxon>Fungi</taxon>
        <taxon>Dikarya</taxon>
        <taxon>Ascomycota</taxon>
        <taxon>Pezizomycotina</taxon>
        <taxon>Sordariomycetes</taxon>
        <taxon>Hypocreomycetidae</taxon>
        <taxon>Hypocreales</taxon>
        <taxon>Bionectriaceae</taxon>
        <taxon>Clonostachys</taxon>
    </lineage>
</organism>
<gene>
    <name evidence="2" type="ORF">CSOL1703_00003798</name>
</gene>
<name>A0A9N9W3N5_9HYPO</name>
<reference evidence="2 3" key="2">
    <citation type="submission" date="2021-10" db="EMBL/GenBank/DDBJ databases">
        <authorList>
            <person name="Piombo E."/>
        </authorList>
    </citation>
    <scope>NUCLEOTIDE SEQUENCE [LARGE SCALE GENOMIC DNA]</scope>
</reference>
<sequence>MATITLSEVAKSRPKRAPPSPPESSRPPSKRARTLTESEATARTNTTTVPANVSEVTRKLRRRDKQSPPPPQDRSTPPWEPNLLTGLPCGLPKREPVVDAEERCGKSLEESCKRSLDHFPNPAFAFPTPTLEFDFRLAVTLRPEPAHVPGRAHKEITAISSGTWSGSFGHGQVMTGGYDLGQARGFRPIRIVEGAFIMRTTDEPPAVLEMRTRGSLSGPCEILDALLSSRKPREIDPRKYGFRMFLTIKTTDKRYADIVNCGLWVASGVWRGEELIIDAFRVA</sequence>
<evidence type="ECO:0000313" key="3">
    <source>
        <dbReference type="Proteomes" id="UP000775872"/>
    </source>
</evidence>
<dbReference type="Proteomes" id="UP000775872">
    <property type="component" value="Unassembled WGS sequence"/>
</dbReference>
<dbReference type="PANTHER" id="PTHR37315">
    <property type="entry name" value="UPF0311 PROTEIN BLR7842"/>
    <property type="match status" value="1"/>
</dbReference>
<protein>
    <recommendedName>
        <fullName evidence="4">Outer membrane protein, beta-barrel</fullName>
    </recommendedName>
</protein>
<dbReference type="EMBL" id="CABFOC020000002">
    <property type="protein sequence ID" value="CAH0040050.1"/>
    <property type="molecule type" value="Genomic_DNA"/>
</dbReference>
<reference evidence="3" key="1">
    <citation type="submission" date="2019-06" db="EMBL/GenBank/DDBJ databases">
        <authorList>
            <person name="Broberg M."/>
        </authorList>
    </citation>
    <scope>NUCLEOTIDE SEQUENCE [LARGE SCALE GENOMIC DNA]</scope>
</reference>
<evidence type="ECO:0000313" key="2">
    <source>
        <dbReference type="EMBL" id="CAH0040050.1"/>
    </source>
</evidence>
<dbReference type="OrthoDB" id="3549121at2759"/>
<feature type="region of interest" description="Disordered" evidence="1">
    <location>
        <begin position="1"/>
        <end position="93"/>
    </location>
</feature>
<evidence type="ECO:0000256" key="1">
    <source>
        <dbReference type="SAM" id="MobiDB-lite"/>
    </source>
</evidence>
<proteinExistence type="predicted"/>
<evidence type="ECO:0008006" key="4">
    <source>
        <dbReference type="Google" id="ProtNLM"/>
    </source>
</evidence>
<dbReference type="PANTHER" id="PTHR37315:SF1">
    <property type="entry name" value="UPF0311 PROTEIN BLR7842"/>
    <property type="match status" value="1"/>
</dbReference>